<feature type="domain" description="Amidase" evidence="1">
    <location>
        <begin position="25"/>
        <end position="452"/>
    </location>
</feature>
<dbReference type="InterPro" id="IPR036928">
    <property type="entry name" value="AS_sf"/>
</dbReference>
<dbReference type="Gene3D" id="3.90.1300.10">
    <property type="entry name" value="Amidase signature (AS) domain"/>
    <property type="match status" value="1"/>
</dbReference>
<keyword evidence="3" id="KW-1185">Reference proteome</keyword>
<evidence type="ECO:0000259" key="1">
    <source>
        <dbReference type="Pfam" id="PF01425"/>
    </source>
</evidence>
<dbReference type="GO" id="GO:0003824">
    <property type="term" value="F:catalytic activity"/>
    <property type="evidence" value="ECO:0007669"/>
    <property type="project" value="InterPro"/>
</dbReference>
<accession>A0A844B2A2</accession>
<dbReference type="Pfam" id="PF01425">
    <property type="entry name" value="Amidase"/>
    <property type="match status" value="1"/>
</dbReference>
<reference evidence="2 3" key="1">
    <citation type="submission" date="2019-10" db="EMBL/GenBank/DDBJ databases">
        <title>Epibacterium sp. nov., isolated from seawater.</title>
        <authorList>
            <person name="Zhang X."/>
            <person name="Li N."/>
        </authorList>
    </citation>
    <scope>NUCLEOTIDE SEQUENCE [LARGE SCALE GENOMIC DNA]</scope>
    <source>
        <strain evidence="2 3">SM1969</strain>
    </source>
</reference>
<gene>
    <name evidence="2" type="ORF">GG681_16360</name>
</gene>
<dbReference type="PANTHER" id="PTHR11895">
    <property type="entry name" value="TRANSAMIDASE"/>
    <property type="match status" value="1"/>
</dbReference>
<dbReference type="Proteomes" id="UP000436694">
    <property type="component" value="Unassembled WGS sequence"/>
</dbReference>
<dbReference type="AlphaFoldDB" id="A0A844B2A2"/>
<dbReference type="InterPro" id="IPR000120">
    <property type="entry name" value="Amidase"/>
</dbReference>
<proteinExistence type="predicted"/>
<comment type="caution">
    <text evidence="2">The sequence shown here is derived from an EMBL/GenBank/DDBJ whole genome shotgun (WGS) entry which is preliminary data.</text>
</comment>
<dbReference type="EMBL" id="WIXK01000012">
    <property type="protein sequence ID" value="MQY44221.1"/>
    <property type="molecule type" value="Genomic_DNA"/>
</dbReference>
<sequence length="494" mass="52838">MTDPADLSAVEARSLIATKALSPVELVEACIKRRDQLDHAVNAIVARDDTALQEFARAAEAAVMRAEPLGALHGLPFAVKDMNDAGGLPTTFGSLAYKDNIPSADDSLVKNLRAAGGLVFGKTNVPEWSAGGNTRNLLHGASANPYDTSRSCAGSSGGSAIALACGYAPLATGSDTGGSLRNPAAYCGVVGFRPSPGVVPDPRRATALIPLATDGPMGRTVADCALLLSAMATPDARDPFTTTIDGRTLWDGFDQLAPVDLKKLRFAATPDFGIAPTEQLIRRQFDRVTDQLAPDLGGLDAASPRCEGLDQVFAVLRGLQFLGPLADLYDRSPDLVGPNVATNIHEARGFSAQDVTRALMEQGRLYRNWQRFFERYDYILSPAVTLSPRPWRELYPSEIDGVACQSYYHWLALAYAVTVVGHPAITIPCGLDENGMPFGLQIVGRRHDDLGVLKVAQMLEQRIKDSDLRVPPPKLQQLAAQAPLSASEGFLTFD</sequence>
<name>A0A844B2A2_9RHOB</name>
<dbReference type="InterPro" id="IPR023631">
    <property type="entry name" value="Amidase_dom"/>
</dbReference>
<protein>
    <submittedName>
        <fullName evidence="2">Amidase</fullName>
    </submittedName>
</protein>
<dbReference type="RefSeq" id="WP_153549117.1">
    <property type="nucleotide sequence ID" value="NZ_WIXK01000012.1"/>
</dbReference>
<evidence type="ECO:0000313" key="2">
    <source>
        <dbReference type="EMBL" id="MQY44221.1"/>
    </source>
</evidence>
<dbReference type="SUPFAM" id="SSF75304">
    <property type="entry name" value="Amidase signature (AS) enzymes"/>
    <property type="match status" value="1"/>
</dbReference>
<evidence type="ECO:0000313" key="3">
    <source>
        <dbReference type="Proteomes" id="UP000436694"/>
    </source>
</evidence>
<organism evidence="2 3">
    <name type="scientific">Tritonibacter aquimaris</name>
    <dbReference type="NCBI Taxonomy" id="2663379"/>
    <lineage>
        <taxon>Bacteria</taxon>
        <taxon>Pseudomonadati</taxon>
        <taxon>Pseudomonadota</taxon>
        <taxon>Alphaproteobacteria</taxon>
        <taxon>Rhodobacterales</taxon>
        <taxon>Paracoccaceae</taxon>
        <taxon>Tritonibacter</taxon>
    </lineage>
</organism>
<dbReference type="PANTHER" id="PTHR11895:SF76">
    <property type="entry name" value="INDOLEACETAMIDE HYDROLASE"/>
    <property type="match status" value="1"/>
</dbReference>